<feature type="domain" description="Cation/H+ exchanger transmembrane" evidence="11">
    <location>
        <begin position="16"/>
        <end position="409"/>
    </location>
</feature>
<dbReference type="Pfam" id="PF00999">
    <property type="entry name" value="Na_H_Exchanger"/>
    <property type="match status" value="1"/>
</dbReference>
<feature type="transmembrane region" description="Helical" evidence="10">
    <location>
        <begin position="234"/>
        <end position="256"/>
    </location>
</feature>
<dbReference type="Proteomes" id="UP001326715">
    <property type="component" value="Chromosome"/>
</dbReference>
<keyword evidence="3 10" id="KW-1003">Cell membrane</keyword>
<name>A0ABZ0XLE0_9BACT</name>
<organism evidence="12 13">
    <name type="scientific">Chitinophaga sancti</name>
    <dbReference type="NCBI Taxonomy" id="1004"/>
    <lineage>
        <taxon>Bacteria</taxon>
        <taxon>Pseudomonadati</taxon>
        <taxon>Bacteroidota</taxon>
        <taxon>Chitinophagia</taxon>
        <taxon>Chitinophagales</taxon>
        <taxon>Chitinophagaceae</taxon>
        <taxon>Chitinophaga</taxon>
    </lineage>
</organism>
<feature type="transmembrane region" description="Helical" evidence="10">
    <location>
        <begin position="268"/>
        <end position="289"/>
    </location>
</feature>
<dbReference type="EMBL" id="CP140154">
    <property type="protein sequence ID" value="WQG91109.1"/>
    <property type="molecule type" value="Genomic_DNA"/>
</dbReference>
<feature type="transmembrane region" description="Helical" evidence="10">
    <location>
        <begin position="384"/>
        <end position="407"/>
    </location>
</feature>
<feature type="transmembrane region" description="Helical" evidence="10">
    <location>
        <begin position="301"/>
        <end position="321"/>
    </location>
</feature>
<dbReference type="InterPro" id="IPR018422">
    <property type="entry name" value="Cation/H_exchanger_CPA1"/>
</dbReference>
<dbReference type="InterPro" id="IPR006153">
    <property type="entry name" value="Cation/H_exchanger_TM"/>
</dbReference>
<dbReference type="PANTHER" id="PTHR10110">
    <property type="entry name" value="SODIUM/HYDROGEN EXCHANGER"/>
    <property type="match status" value="1"/>
</dbReference>
<dbReference type="NCBIfam" id="TIGR00831">
    <property type="entry name" value="a_cpa1"/>
    <property type="match status" value="1"/>
</dbReference>
<comment type="similarity">
    <text evidence="10">Belongs to the monovalent cation:proton antiporter 1 (CPA1) transporter (TC 2.A.36) family.</text>
</comment>
<feature type="transmembrane region" description="Helical" evidence="10">
    <location>
        <begin position="181"/>
        <end position="199"/>
    </location>
</feature>
<keyword evidence="10" id="KW-0050">Antiport</keyword>
<proteinExistence type="inferred from homology"/>
<evidence type="ECO:0000256" key="3">
    <source>
        <dbReference type="ARBA" id="ARBA00022475"/>
    </source>
</evidence>
<evidence type="ECO:0000256" key="10">
    <source>
        <dbReference type="RuleBase" id="RU366002"/>
    </source>
</evidence>
<gene>
    <name evidence="12" type="ORF">SR876_06335</name>
</gene>
<dbReference type="Gene3D" id="6.10.140.1330">
    <property type="match status" value="1"/>
</dbReference>
<keyword evidence="4 10" id="KW-0812">Transmembrane</keyword>
<accession>A0ABZ0XLE0</accession>
<evidence type="ECO:0000256" key="8">
    <source>
        <dbReference type="ARBA" id="ARBA00023136"/>
    </source>
</evidence>
<evidence type="ECO:0000256" key="7">
    <source>
        <dbReference type="ARBA" id="ARBA00023065"/>
    </source>
</evidence>
<evidence type="ECO:0000313" key="13">
    <source>
        <dbReference type="Proteomes" id="UP001326715"/>
    </source>
</evidence>
<evidence type="ECO:0000256" key="1">
    <source>
        <dbReference type="ARBA" id="ARBA00004651"/>
    </source>
</evidence>
<reference evidence="12 13" key="1">
    <citation type="submission" date="2023-11" db="EMBL/GenBank/DDBJ databases">
        <title>MicrobeMod: A computational toolkit for identifying prokaryotic methylation and restriction-modification with nanopore sequencing.</title>
        <authorList>
            <person name="Crits-Christoph A."/>
            <person name="Kang S.C."/>
            <person name="Lee H."/>
            <person name="Ostrov N."/>
        </authorList>
    </citation>
    <scope>NUCLEOTIDE SEQUENCE [LARGE SCALE GENOMIC DNA]</scope>
    <source>
        <strain evidence="12 13">ATCC 23090</strain>
    </source>
</reference>
<dbReference type="PANTHER" id="PTHR10110:SF86">
    <property type="entry name" value="SODIUM_HYDROGEN EXCHANGER 7"/>
    <property type="match status" value="1"/>
</dbReference>
<keyword evidence="2 10" id="KW-0813">Transport</keyword>
<dbReference type="InterPro" id="IPR004705">
    <property type="entry name" value="Cation/H_exchanger_CPA1_bac"/>
</dbReference>
<keyword evidence="6 10" id="KW-0915">Sodium</keyword>
<evidence type="ECO:0000256" key="9">
    <source>
        <dbReference type="ARBA" id="ARBA00023201"/>
    </source>
</evidence>
<keyword evidence="8 10" id="KW-0472">Membrane</keyword>
<evidence type="ECO:0000313" key="12">
    <source>
        <dbReference type="EMBL" id="WQG91109.1"/>
    </source>
</evidence>
<protein>
    <submittedName>
        <fullName evidence="12">Na+/H+ antiporter</fullName>
    </submittedName>
</protein>
<evidence type="ECO:0000256" key="4">
    <source>
        <dbReference type="ARBA" id="ARBA00022692"/>
    </source>
</evidence>
<dbReference type="RefSeq" id="WP_072357977.1">
    <property type="nucleotide sequence ID" value="NZ_CP139972.1"/>
</dbReference>
<keyword evidence="9 10" id="KW-0739">Sodium transport</keyword>
<comment type="subcellular location">
    <subcellularLocation>
        <location evidence="1 10">Cell membrane</location>
        <topology evidence="1 10">Multi-pass membrane protein</topology>
    </subcellularLocation>
</comment>
<keyword evidence="7 10" id="KW-0406">Ion transport</keyword>
<feature type="transmembrane region" description="Helical" evidence="10">
    <location>
        <begin position="54"/>
        <end position="73"/>
    </location>
</feature>
<feature type="transmembrane region" description="Helical" evidence="10">
    <location>
        <begin position="342"/>
        <end position="364"/>
    </location>
</feature>
<comment type="function">
    <text evidence="10">Na(+)/H(+) antiporter that extrudes sodium in exchange for external protons.</text>
</comment>
<feature type="transmembrane region" description="Helical" evidence="10">
    <location>
        <begin position="85"/>
        <end position="106"/>
    </location>
</feature>
<feature type="transmembrane region" description="Helical" evidence="10">
    <location>
        <begin position="6"/>
        <end position="21"/>
    </location>
</feature>
<evidence type="ECO:0000256" key="6">
    <source>
        <dbReference type="ARBA" id="ARBA00023053"/>
    </source>
</evidence>
<feature type="transmembrane region" description="Helical" evidence="10">
    <location>
        <begin position="112"/>
        <end position="136"/>
    </location>
</feature>
<keyword evidence="13" id="KW-1185">Reference proteome</keyword>
<comment type="caution">
    <text evidence="10">Lacks conserved residue(s) required for the propagation of feature annotation.</text>
</comment>
<sequence>MENYSIVMLILGVMMALSAFADKLKKPYPVLLVTAGIALGFVPGMPQITISPEIVFLIFLPPMLYDAACNISMQEFKNNGKTINTLAFTVVFITTGGIALLAHYLMGMPWPLAFVLGAVLSATDAVAATGITRGLGLNHKTLTILEGESLINDASGLIAYRFAVAAVAGSSFIWYKAGGQFILLLAGGALIGGLAGKLLQFILHHTRQNGIVAISFTLLFPFVTYSLAEDLHVSGVIAVVVLGIFTARLTSMYFPASTKAQSKAFWDIIVFILNGLVFILIGLEFPYVIHNVKSIQILPLIGYSFLIVFVTIAIRVVRIFLESRRHYLTFRKTGTDKHKKALLDWKTCLILGWSGMRGIVSLATALALPEKLDSGEPFPQRDTIIFIAVMVVVISLVFQGLTLPLLVRWLKGKPDGHKQQAPAGTHPIH</sequence>
<evidence type="ECO:0000256" key="5">
    <source>
        <dbReference type="ARBA" id="ARBA00022989"/>
    </source>
</evidence>
<feature type="transmembrane region" description="Helical" evidence="10">
    <location>
        <begin position="211"/>
        <end position="228"/>
    </location>
</feature>
<evidence type="ECO:0000259" key="11">
    <source>
        <dbReference type="Pfam" id="PF00999"/>
    </source>
</evidence>
<keyword evidence="5 10" id="KW-1133">Transmembrane helix</keyword>
<feature type="transmembrane region" description="Helical" evidence="10">
    <location>
        <begin position="28"/>
        <end position="48"/>
    </location>
</feature>
<evidence type="ECO:0000256" key="2">
    <source>
        <dbReference type="ARBA" id="ARBA00022448"/>
    </source>
</evidence>
<feature type="transmembrane region" description="Helical" evidence="10">
    <location>
        <begin position="157"/>
        <end position="175"/>
    </location>
</feature>